<name>A0A5D3BR49_CUCMM</name>
<evidence type="ECO:0008006" key="5">
    <source>
        <dbReference type="Google" id="ProtNLM"/>
    </source>
</evidence>
<sequence length="78" mass="9115">MNAFTTCITDISLDDDSECAVNDEDEDLTFEQLKMLRMEDLKARAIQKERIQDLFEENERLMGVISSLKVKLKEDRMV</sequence>
<dbReference type="EMBL" id="SSTD01016279">
    <property type="protein sequence ID" value="TYK01242.1"/>
    <property type="molecule type" value="Genomic_DNA"/>
</dbReference>
<comment type="caution">
    <text evidence="2">The sequence shown here is derived from an EMBL/GenBank/DDBJ whole genome shotgun (WGS) entry which is preliminary data.</text>
</comment>
<accession>A0A5D3BR49</accession>
<evidence type="ECO:0000313" key="3">
    <source>
        <dbReference type="Proteomes" id="UP000321393"/>
    </source>
</evidence>
<organism evidence="2 4">
    <name type="scientific">Cucumis melo var. makuwa</name>
    <name type="common">Oriental melon</name>
    <dbReference type="NCBI Taxonomy" id="1194695"/>
    <lineage>
        <taxon>Eukaryota</taxon>
        <taxon>Viridiplantae</taxon>
        <taxon>Streptophyta</taxon>
        <taxon>Embryophyta</taxon>
        <taxon>Tracheophyta</taxon>
        <taxon>Spermatophyta</taxon>
        <taxon>Magnoliopsida</taxon>
        <taxon>eudicotyledons</taxon>
        <taxon>Gunneridae</taxon>
        <taxon>Pentapetalae</taxon>
        <taxon>rosids</taxon>
        <taxon>fabids</taxon>
        <taxon>Cucurbitales</taxon>
        <taxon>Cucurbitaceae</taxon>
        <taxon>Benincaseae</taxon>
        <taxon>Cucumis</taxon>
    </lineage>
</organism>
<gene>
    <name evidence="2" type="ORF">E5676_scaffold49G00260</name>
    <name evidence="1" type="ORF">E6C27_scaffold43059G00400</name>
</gene>
<reference evidence="3 4" key="1">
    <citation type="submission" date="2019-08" db="EMBL/GenBank/DDBJ databases">
        <title>Draft genome sequences of two oriental melons (Cucumis melo L. var makuwa).</title>
        <authorList>
            <person name="Kwon S.-Y."/>
        </authorList>
    </citation>
    <scope>NUCLEOTIDE SEQUENCE [LARGE SCALE GENOMIC DNA]</scope>
    <source>
        <strain evidence="4">cv. Chang Bougi</strain>
        <strain evidence="3">cv. SW 3</strain>
        <tissue evidence="2">Leaf</tissue>
    </source>
</reference>
<evidence type="ECO:0000313" key="2">
    <source>
        <dbReference type="EMBL" id="TYK01242.1"/>
    </source>
</evidence>
<protein>
    <recommendedName>
        <fullName evidence="5">Gag-pol polyprotein</fullName>
    </recommendedName>
</protein>
<evidence type="ECO:0000313" key="1">
    <source>
        <dbReference type="EMBL" id="KAA0033859.1"/>
    </source>
</evidence>
<dbReference type="Proteomes" id="UP000321393">
    <property type="component" value="Unassembled WGS sequence"/>
</dbReference>
<evidence type="ECO:0000313" key="4">
    <source>
        <dbReference type="Proteomes" id="UP000321947"/>
    </source>
</evidence>
<dbReference type="Proteomes" id="UP000321947">
    <property type="component" value="Unassembled WGS sequence"/>
</dbReference>
<dbReference type="EMBL" id="SSTE01020563">
    <property type="protein sequence ID" value="KAA0033859.1"/>
    <property type="molecule type" value="Genomic_DNA"/>
</dbReference>
<dbReference type="AlphaFoldDB" id="A0A5D3BR49"/>
<proteinExistence type="predicted"/>